<protein>
    <submittedName>
        <fullName evidence="2">Proline-rich protein</fullName>
    </submittedName>
</protein>
<dbReference type="Proteomes" id="UP000265325">
    <property type="component" value="Unassembled WGS sequence"/>
</dbReference>
<reference evidence="2 3" key="1">
    <citation type="submission" date="2015-05" db="EMBL/GenBank/DDBJ databases">
        <title>Draft Genome assembly of Streptomyces showdoensis.</title>
        <authorList>
            <person name="Thapa K.K."/>
            <person name="Metsa-Ketela M."/>
        </authorList>
    </citation>
    <scope>NUCLEOTIDE SEQUENCE [LARGE SCALE GENOMIC DNA]</scope>
    <source>
        <strain evidence="2 3">ATCC 15227</strain>
    </source>
</reference>
<sequence length="45" mass="4795">MALPHYRRAAARAKPESAPNVLTTTLLITAPAVIATAILRPRGSR</sequence>
<evidence type="ECO:0000256" key="1">
    <source>
        <dbReference type="SAM" id="Phobius"/>
    </source>
</evidence>
<feature type="transmembrane region" description="Helical" evidence="1">
    <location>
        <begin position="20"/>
        <end position="39"/>
    </location>
</feature>
<evidence type="ECO:0000313" key="3">
    <source>
        <dbReference type="Proteomes" id="UP000265325"/>
    </source>
</evidence>
<keyword evidence="1" id="KW-0472">Membrane</keyword>
<name>A0A2P2GH95_STREW</name>
<keyword evidence="3" id="KW-1185">Reference proteome</keyword>
<organism evidence="2 3">
    <name type="scientific">Streptomyces showdoensis</name>
    <dbReference type="NCBI Taxonomy" id="68268"/>
    <lineage>
        <taxon>Bacteria</taxon>
        <taxon>Bacillati</taxon>
        <taxon>Actinomycetota</taxon>
        <taxon>Actinomycetes</taxon>
        <taxon>Kitasatosporales</taxon>
        <taxon>Streptomycetaceae</taxon>
        <taxon>Streptomyces</taxon>
    </lineage>
</organism>
<keyword evidence="1" id="KW-1133">Transmembrane helix</keyword>
<comment type="caution">
    <text evidence="2">The sequence shown here is derived from an EMBL/GenBank/DDBJ whole genome shotgun (WGS) entry which is preliminary data.</text>
</comment>
<evidence type="ECO:0000313" key="2">
    <source>
        <dbReference type="EMBL" id="KKZ70867.1"/>
    </source>
</evidence>
<accession>A0A2P2GH95</accession>
<proteinExistence type="predicted"/>
<gene>
    <name evidence="2" type="ORF">VO63_26870</name>
</gene>
<dbReference type="EMBL" id="LAQS01000048">
    <property type="protein sequence ID" value="KKZ70867.1"/>
    <property type="molecule type" value="Genomic_DNA"/>
</dbReference>
<keyword evidence="1" id="KW-0812">Transmembrane</keyword>
<dbReference type="AlphaFoldDB" id="A0A2P2GH95"/>